<comment type="caution">
    <text evidence="2">The sequence shown here is derived from an EMBL/GenBank/DDBJ whole genome shotgun (WGS) entry which is preliminary data.</text>
</comment>
<evidence type="ECO:0000313" key="3">
    <source>
        <dbReference type="Proteomes" id="UP000679690"/>
    </source>
</evidence>
<reference evidence="2 3" key="1">
    <citation type="submission" date="2021-03" db="EMBL/GenBank/DDBJ databases">
        <title>Actinoplanes flavus sp. nov., a novel actinomycete isolated from Coconut Palm rhizosphere soil.</title>
        <authorList>
            <person name="Luo X."/>
        </authorList>
    </citation>
    <scope>NUCLEOTIDE SEQUENCE [LARGE SCALE GENOMIC DNA]</scope>
    <source>
        <strain evidence="2 3">NEAU-H7</strain>
    </source>
</reference>
<dbReference type="PROSITE" id="PS51257">
    <property type="entry name" value="PROKAR_LIPOPROTEIN"/>
    <property type="match status" value="1"/>
</dbReference>
<organism evidence="2 3">
    <name type="scientific">Actinoplanes flavus</name>
    <dbReference type="NCBI Taxonomy" id="2820290"/>
    <lineage>
        <taxon>Bacteria</taxon>
        <taxon>Bacillati</taxon>
        <taxon>Actinomycetota</taxon>
        <taxon>Actinomycetes</taxon>
        <taxon>Micromonosporales</taxon>
        <taxon>Micromonosporaceae</taxon>
        <taxon>Actinoplanes</taxon>
    </lineage>
</organism>
<name>A0ABS3USE5_9ACTN</name>
<keyword evidence="1" id="KW-0732">Signal</keyword>
<dbReference type="EMBL" id="JAGFNS010000021">
    <property type="protein sequence ID" value="MBO3741500.1"/>
    <property type="molecule type" value="Genomic_DNA"/>
</dbReference>
<proteinExistence type="predicted"/>
<gene>
    <name evidence="2" type="ORF">J5X75_28725</name>
</gene>
<dbReference type="RefSeq" id="WP_208470645.1">
    <property type="nucleotide sequence ID" value="NZ_JAGFNS010000021.1"/>
</dbReference>
<sequence>MRNRRTRAAGFALTALLTLTACSGEDMETKSEADATALVQQHADAIAGLVGTSLRNPETGPLPCTGKLGESSRSVYAIQGVYNIDAPDGEQPRAVITRVRTDWTAKGYTITDDRELGTYDAVLTAKTPDGYSLDLETVSPEAFAMILHSPCFRRP</sequence>
<protein>
    <recommendedName>
        <fullName evidence="4">Lipoprotein</fullName>
    </recommendedName>
</protein>
<evidence type="ECO:0000256" key="1">
    <source>
        <dbReference type="SAM" id="SignalP"/>
    </source>
</evidence>
<keyword evidence="3" id="KW-1185">Reference proteome</keyword>
<accession>A0ABS3USE5</accession>
<feature type="chain" id="PRO_5046778047" description="Lipoprotein" evidence="1">
    <location>
        <begin position="24"/>
        <end position="155"/>
    </location>
</feature>
<evidence type="ECO:0000313" key="2">
    <source>
        <dbReference type="EMBL" id="MBO3741500.1"/>
    </source>
</evidence>
<feature type="signal peptide" evidence="1">
    <location>
        <begin position="1"/>
        <end position="23"/>
    </location>
</feature>
<evidence type="ECO:0008006" key="4">
    <source>
        <dbReference type="Google" id="ProtNLM"/>
    </source>
</evidence>
<dbReference type="Proteomes" id="UP000679690">
    <property type="component" value="Unassembled WGS sequence"/>
</dbReference>